<dbReference type="RefSeq" id="WP_109010806.1">
    <property type="nucleotide sequence ID" value="NZ_BDUD01000001.1"/>
</dbReference>
<evidence type="ECO:0000313" key="1">
    <source>
        <dbReference type="EMBL" id="GBG20792.1"/>
    </source>
</evidence>
<dbReference type="AlphaFoldDB" id="A0A2R5FPV1"/>
<proteinExistence type="predicted"/>
<keyword evidence="2" id="KW-1185">Reference proteome</keyword>
<evidence type="ECO:0000313" key="2">
    <source>
        <dbReference type="Proteomes" id="UP000245124"/>
    </source>
</evidence>
<reference evidence="1 2" key="1">
    <citation type="submission" date="2017-06" db="EMBL/GenBank/DDBJ databases">
        <title>Genome sequencing of cyanobaciteial culture collection at National Institute for Environmental Studies (NIES).</title>
        <authorList>
            <person name="Hirose Y."/>
            <person name="Shimura Y."/>
            <person name="Fujisawa T."/>
            <person name="Nakamura Y."/>
            <person name="Kawachi M."/>
        </authorList>
    </citation>
    <scope>NUCLEOTIDE SEQUENCE [LARGE SCALE GENOMIC DNA]</scope>
    <source>
        <strain evidence="1 2">NIES-4072</strain>
    </source>
</reference>
<sequence>MTLENQKNQDSNAVIERALSLGIQKSHKGVEDEFTLKLSESQESKIEEICDFLGCSLGSFLNLAINCAISSAKIKGVSVNELEGYPKELGTLSIQVELTTKTNIKLQDAGMKEKVTECAVLGIEIFHKYFIYNNIKDENE</sequence>
<protein>
    <submittedName>
        <fullName evidence="1">Uncharacterized protein</fullName>
    </submittedName>
</protein>
<comment type="caution">
    <text evidence="1">The sequence shown here is derived from an EMBL/GenBank/DDBJ whole genome shotgun (WGS) entry which is preliminary data.</text>
</comment>
<organism evidence="1 2">
    <name type="scientific">Nostoc commune NIES-4072</name>
    <dbReference type="NCBI Taxonomy" id="2005467"/>
    <lineage>
        <taxon>Bacteria</taxon>
        <taxon>Bacillati</taxon>
        <taxon>Cyanobacteriota</taxon>
        <taxon>Cyanophyceae</taxon>
        <taxon>Nostocales</taxon>
        <taxon>Nostocaceae</taxon>
        <taxon>Nostoc</taxon>
    </lineage>
</organism>
<name>A0A2R5FPV1_NOSCO</name>
<dbReference type="Proteomes" id="UP000245124">
    <property type="component" value="Unassembled WGS sequence"/>
</dbReference>
<accession>A0A2R5FPV1</accession>
<gene>
    <name evidence="1" type="ORF">NIES4072_44740</name>
</gene>
<dbReference type="EMBL" id="BDUD01000001">
    <property type="protein sequence ID" value="GBG20792.1"/>
    <property type="molecule type" value="Genomic_DNA"/>
</dbReference>